<gene>
    <name evidence="2" type="primary">yafV_14</name>
    <name evidence="2" type="ORF">SDC9_118827</name>
</gene>
<dbReference type="PANTHER" id="PTHR23088">
    <property type="entry name" value="NITRILASE-RELATED"/>
    <property type="match status" value="1"/>
</dbReference>
<feature type="domain" description="CN hydrolase" evidence="1">
    <location>
        <begin position="5"/>
        <end position="243"/>
    </location>
</feature>
<proteinExistence type="predicted"/>
<evidence type="ECO:0000313" key="2">
    <source>
        <dbReference type="EMBL" id="MPM71856.1"/>
    </source>
</evidence>
<evidence type="ECO:0000259" key="1">
    <source>
        <dbReference type="PROSITE" id="PS50263"/>
    </source>
</evidence>
<dbReference type="Gene3D" id="3.60.110.10">
    <property type="entry name" value="Carbon-nitrogen hydrolase"/>
    <property type="match status" value="1"/>
</dbReference>
<dbReference type="GO" id="GO:0050152">
    <property type="term" value="F:omega-amidase activity"/>
    <property type="evidence" value="ECO:0007669"/>
    <property type="project" value="UniProtKB-EC"/>
</dbReference>
<dbReference type="InterPro" id="IPR036526">
    <property type="entry name" value="C-N_Hydrolase_sf"/>
</dbReference>
<dbReference type="PROSITE" id="PS50263">
    <property type="entry name" value="CN_HYDROLASE"/>
    <property type="match status" value="1"/>
</dbReference>
<accession>A0A645C200</accession>
<organism evidence="2">
    <name type="scientific">bioreactor metagenome</name>
    <dbReference type="NCBI Taxonomy" id="1076179"/>
    <lineage>
        <taxon>unclassified sequences</taxon>
        <taxon>metagenomes</taxon>
        <taxon>ecological metagenomes</taxon>
    </lineage>
</organism>
<dbReference type="PANTHER" id="PTHR23088:SF27">
    <property type="entry name" value="DEAMINATED GLUTATHIONE AMIDASE"/>
    <property type="match status" value="1"/>
</dbReference>
<dbReference type="EC" id="3.5.1.3" evidence="2"/>
<sequence length="264" mass="29507">MMLLLRIAIAQIDLAVGDRKANYEKVERMLGSKWVGSDIPTAVILPEIWDVGYVIEESHKYGDPDASQAAKFLGKLALKHNCWFTGGSVLALTDKGAANRAMVIDPSGNYVTSYDKIHLIPLMEEEKFLLPGEKRSLFNIGDIPAALAICYDLRFCELTRQYAAEGAELQIFAAEWPVSRIDHWCTLLQARAIENMMFVAACNRVGTSNGTLFGGHSMVVDPWGEILYQGGMTEDLAFVEIDTSKVKKARDFLRVLENRRPELY</sequence>
<name>A0A645C200_9ZZZZ</name>
<dbReference type="EMBL" id="VSSQ01024373">
    <property type="protein sequence ID" value="MPM71856.1"/>
    <property type="molecule type" value="Genomic_DNA"/>
</dbReference>
<dbReference type="InterPro" id="IPR003010">
    <property type="entry name" value="C-N_Hydrolase"/>
</dbReference>
<keyword evidence="2" id="KW-0378">Hydrolase</keyword>
<dbReference type="AlphaFoldDB" id="A0A645C200"/>
<reference evidence="2" key="1">
    <citation type="submission" date="2019-08" db="EMBL/GenBank/DDBJ databases">
        <authorList>
            <person name="Kucharzyk K."/>
            <person name="Murdoch R.W."/>
            <person name="Higgins S."/>
            <person name="Loffler F."/>
        </authorList>
    </citation>
    <scope>NUCLEOTIDE SEQUENCE</scope>
</reference>
<dbReference type="SUPFAM" id="SSF56317">
    <property type="entry name" value="Carbon-nitrogen hydrolase"/>
    <property type="match status" value="1"/>
</dbReference>
<comment type="caution">
    <text evidence="2">The sequence shown here is derived from an EMBL/GenBank/DDBJ whole genome shotgun (WGS) entry which is preliminary data.</text>
</comment>
<dbReference type="Pfam" id="PF00795">
    <property type="entry name" value="CN_hydrolase"/>
    <property type="match status" value="1"/>
</dbReference>
<dbReference type="CDD" id="cd07583">
    <property type="entry name" value="nitrilase_5"/>
    <property type="match status" value="1"/>
</dbReference>
<protein>
    <submittedName>
        <fullName evidence="2">Omega-amidase YafV</fullName>
        <ecNumber evidence="2">3.5.1.3</ecNumber>
    </submittedName>
</protein>